<dbReference type="PANTHER" id="PTHR16515">
    <property type="entry name" value="PR DOMAIN ZINC FINGER PROTEIN"/>
    <property type="match status" value="1"/>
</dbReference>
<evidence type="ECO:0000256" key="5">
    <source>
        <dbReference type="ARBA" id="ARBA00022833"/>
    </source>
</evidence>
<dbReference type="Pfam" id="PF13912">
    <property type="entry name" value="zf-C2H2_6"/>
    <property type="match status" value="2"/>
</dbReference>
<reference evidence="12 13" key="1">
    <citation type="submission" date="2024-04" db="EMBL/GenBank/DDBJ databases">
        <authorList>
            <person name="Rising A."/>
            <person name="Reimegard J."/>
            <person name="Sonavane S."/>
            <person name="Akerstrom W."/>
            <person name="Nylinder S."/>
            <person name="Hedman E."/>
            <person name="Kallberg Y."/>
        </authorList>
    </citation>
    <scope>NUCLEOTIDE SEQUENCE [LARGE SCALE GENOMIC DNA]</scope>
</reference>
<sequence>MVLMVDMAKVKEKRPDLDSSAIASDSESDEGSYLFSFFSSSSSFISSSSLSEKDLWSETSFSFSSDDAPQQNDNISEINQIKVPAIADNNKEAKTHFKFSLSSEENAGDEKYFKLNINENNSLQNKLDNSQCKKTPKSRITKSSAIQEKLEFSYAQVSNKDSDKFSCDICGNDFNSQATLDVHKLNHLVSETYICEICEHASKNREDYILHFRLHTGNSLEFSRNSMKKKKFPFVPYKCDICGKAFRFSSSYKRHLEKHTLSHICNICNASFPTQLLCHQHKLQHVKMKVHKCEECGKIFQRPHQLTIHMQVHKNDKKYHCKECDTTYCYKTSLMRHSLKYHSPDSQKFQCDVCGELFKTKKMLNGHVILHTAKKLIQCPDCLQTFKYRSSYHRHRIIHQGSKPFRCSTCGKLFKTENLLKVHKAQNVMNDEFVCNICDKSFGFQSFLDQHMLMHEDTGCKNNSTDQNFLFIFSFCVYPSLCVYAKAMKFHK</sequence>
<dbReference type="GO" id="GO:0010468">
    <property type="term" value="P:regulation of gene expression"/>
    <property type="evidence" value="ECO:0007669"/>
    <property type="project" value="TreeGrafter"/>
</dbReference>
<feature type="domain" description="C2H2-type" evidence="11">
    <location>
        <begin position="377"/>
        <end position="404"/>
    </location>
</feature>
<keyword evidence="8" id="KW-0804">Transcription</keyword>
<dbReference type="InterPro" id="IPR050331">
    <property type="entry name" value="Zinc_finger"/>
</dbReference>
<evidence type="ECO:0000313" key="12">
    <source>
        <dbReference type="EMBL" id="CAL1279499.1"/>
    </source>
</evidence>
<feature type="domain" description="C2H2-type" evidence="11">
    <location>
        <begin position="291"/>
        <end position="318"/>
    </location>
</feature>
<feature type="domain" description="C2H2-type" evidence="11">
    <location>
        <begin position="193"/>
        <end position="220"/>
    </location>
</feature>
<protein>
    <recommendedName>
        <fullName evidence="11">C2H2-type domain-containing protein</fullName>
    </recommendedName>
</protein>
<evidence type="ECO:0000256" key="8">
    <source>
        <dbReference type="ARBA" id="ARBA00023163"/>
    </source>
</evidence>
<dbReference type="Gene3D" id="3.30.160.60">
    <property type="entry name" value="Classic Zinc Finger"/>
    <property type="match status" value="6"/>
</dbReference>
<name>A0AAV2A979_9ARAC</name>
<dbReference type="PROSITE" id="PS50157">
    <property type="entry name" value="ZINC_FINGER_C2H2_2"/>
    <property type="match status" value="9"/>
</dbReference>
<proteinExistence type="predicted"/>
<dbReference type="EMBL" id="CAXIEN010000122">
    <property type="protein sequence ID" value="CAL1279499.1"/>
    <property type="molecule type" value="Genomic_DNA"/>
</dbReference>
<evidence type="ECO:0000256" key="1">
    <source>
        <dbReference type="ARBA" id="ARBA00004123"/>
    </source>
</evidence>
<gene>
    <name evidence="12" type="ORF">LARSCL_LOCUS10400</name>
</gene>
<evidence type="ECO:0000313" key="13">
    <source>
        <dbReference type="Proteomes" id="UP001497382"/>
    </source>
</evidence>
<comment type="subcellular location">
    <subcellularLocation>
        <location evidence="1">Nucleus</location>
    </subcellularLocation>
</comment>
<evidence type="ECO:0000256" key="7">
    <source>
        <dbReference type="ARBA" id="ARBA00023125"/>
    </source>
</evidence>
<dbReference type="FunFam" id="3.30.160.60:FF:000325">
    <property type="entry name" value="ZFP90 zinc finger protein"/>
    <property type="match status" value="1"/>
</dbReference>
<dbReference type="GO" id="GO:0003677">
    <property type="term" value="F:DNA binding"/>
    <property type="evidence" value="ECO:0007669"/>
    <property type="project" value="UniProtKB-KW"/>
</dbReference>
<keyword evidence="3" id="KW-0677">Repeat</keyword>
<dbReference type="SUPFAM" id="SSF57667">
    <property type="entry name" value="beta-beta-alpha zinc fingers"/>
    <property type="match status" value="5"/>
</dbReference>
<feature type="domain" description="C2H2-type" evidence="11">
    <location>
        <begin position="349"/>
        <end position="376"/>
    </location>
</feature>
<dbReference type="InterPro" id="IPR036236">
    <property type="entry name" value="Znf_C2H2_sf"/>
</dbReference>
<evidence type="ECO:0000256" key="2">
    <source>
        <dbReference type="ARBA" id="ARBA00022723"/>
    </source>
</evidence>
<evidence type="ECO:0000256" key="3">
    <source>
        <dbReference type="ARBA" id="ARBA00022737"/>
    </source>
</evidence>
<feature type="domain" description="C2H2-type" evidence="11">
    <location>
        <begin position="165"/>
        <end position="192"/>
    </location>
</feature>
<feature type="domain" description="C2H2-type" evidence="11">
    <location>
        <begin position="237"/>
        <end position="260"/>
    </location>
</feature>
<feature type="domain" description="C2H2-type" evidence="11">
    <location>
        <begin position="319"/>
        <end position="347"/>
    </location>
</feature>
<dbReference type="Proteomes" id="UP001497382">
    <property type="component" value="Unassembled WGS sequence"/>
</dbReference>
<dbReference type="AlphaFoldDB" id="A0AAV2A979"/>
<evidence type="ECO:0000256" key="10">
    <source>
        <dbReference type="PROSITE-ProRule" id="PRU00042"/>
    </source>
</evidence>
<keyword evidence="6" id="KW-0805">Transcription regulation</keyword>
<dbReference type="GO" id="GO:0008270">
    <property type="term" value="F:zinc ion binding"/>
    <property type="evidence" value="ECO:0007669"/>
    <property type="project" value="UniProtKB-KW"/>
</dbReference>
<keyword evidence="2" id="KW-0479">Metal-binding</keyword>
<evidence type="ECO:0000256" key="4">
    <source>
        <dbReference type="ARBA" id="ARBA00022771"/>
    </source>
</evidence>
<dbReference type="InterPro" id="IPR013087">
    <property type="entry name" value="Znf_C2H2_type"/>
</dbReference>
<evidence type="ECO:0000256" key="9">
    <source>
        <dbReference type="ARBA" id="ARBA00023242"/>
    </source>
</evidence>
<dbReference type="Pfam" id="PF00096">
    <property type="entry name" value="zf-C2H2"/>
    <property type="match status" value="4"/>
</dbReference>
<feature type="domain" description="C2H2-type" evidence="11">
    <location>
        <begin position="405"/>
        <end position="432"/>
    </location>
</feature>
<keyword evidence="4 10" id="KW-0863">Zinc-finger</keyword>
<feature type="domain" description="C2H2-type" evidence="11">
    <location>
        <begin position="433"/>
        <end position="455"/>
    </location>
</feature>
<keyword evidence="7" id="KW-0238">DNA-binding</keyword>
<keyword evidence="9" id="KW-0539">Nucleus</keyword>
<dbReference type="SMART" id="SM00355">
    <property type="entry name" value="ZnF_C2H2"/>
    <property type="match status" value="10"/>
</dbReference>
<dbReference type="PROSITE" id="PS00028">
    <property type="entry name" value="ZINC_FINGER_C2H2_1"/>
    <property type="match status" value="7"/>
</dbReference>
<evidence type="ECO:0000259" key="11">
    <source>
        <dbReference type="PROSITE" id="PS50157"/>
    </source>
</evidence>
<accession>A0AAV2A979</accession>
<comment type="caution">
    <text evidence="12">The sequence shown here is derived from an EMBL/GenBank/DDBJ whole genome shotgun (WGS) entry which is preliminary data.</text>
</comment>
<dbReference type="FunFam" id="3.30.160.60:FF:000340">
    <property type="entry name" value="zinc finger protein 473 isoform X1"/>
    <property type="match status" value="1"/>
</dbReference>
<evidence type="ECO:0000256" key="6">
    <source>
        <dbReference type="ARBA" id="ARBA00023015"/>
    </source>
</evidence>
<dbReference type="GO" id="GO:0005634">
    <property type="term" value="C:nucleus"/>
    <property type="evidence" value="ECO:0007669"/>
    <property type="project" value="UniProtKB-SubCell"/>
</dbReference>
<dbReference type="PANTHER" id="PTHR16515:SF49">
    <property type="entry name" value="GASTRULA ZINC FINGER PROTEIN XLCGF49.1-LIKE-RELATED"/>
    <property type="match status" value="1"/>
</dbReference>
<keyword evidence="13" id="KW-1185">Reference proteome</keyword>
<keyword evidence="5" id="KW-0862">Zinc</keyword>
<organism evidence="12 13">
    <name type="scientific">Larinioides sclopetarius</name>
    <dbReference type="NCBI Taxonomy" id="280406"/>
    <lineage>
        <taxon>Eukaryota</taxon>
        <taxon>Metazoa</taxon>
        <taxon>Ecdysozoa</taxon>
        <taxon>Arthropoda</taxon>
        <taxon>Chelicerata</taxon>
        <taxon>Arachnida</taxon>
        <taxon>Araneae</taxon>
        <taxon>Araneomorphae</taxon>
        <taxon>Entelegynae</taxon>
        <taxon>Araneoidea</taxon>
        <taxon>Araneidae</taxon>
        <taxon>Larinioides</taxon>
    </lineage>
</organism>